<sequence>MSYKKKEIECWTPEMMYEGKSVLYVTELHVEPNASFMLLKNDDPEVRAKRVKDYLAIKYCPAYFGMCLKGKTKKDETCDSSVCWAKSYNEYYMKECKGDLKSYDNLIKDTITPAMCYECGYDDLELIWSDEVVKTRKYGQIIFDNVAYVVCPRCGAKYMSHQDKITIEIIKRALDTEWVVNELRREYKIVQIDKIDLSKKDKVGQQLFFETVIGNLEKNNFDLIQGLADTILMDADTAMHLFILSYFRLDEKYMADIEEEFSEEFEENEELDLSGDPNDNENNYNGWVPEDDLPV</sequence>
<accession>A0ABY7BRZ4</accession>
<dbReference type="EMBL" id="CP113865">
    <property type="protein sequence ID" value="WAM33916.1"/>
    <property type="molecule type" value="Genomic_DNA"/>
</dbReference>
<dbReference type="RefSeq" id="WP_045168577.1">
    <property type="nucleotide sequence ID" value="NZ_CP113865.1"/>
</dbReference>
<organism evidence="2 3">
    <name type="scientific">Caldicellulosiruptor morganii</name>
    <dbReference type="NCBI Taxonomy" id="1387555"/>
    <lineage>
        <taxon>Bacteria</taxon>
        <taxon>Bacillati</taxon>
        <taxon>Bacillota</taxon>
        <taxon>Bacillota incertae sedis</taxon>
        <taxon>Caldicellulosiruptorales</taxon>
        <taxon>Caldicellulosiruptoraceae</taxon>
        <taxon>Caldicellulosiruptor</taxon>
    </lineage>
</organism>
<gene>
    <name evidence="2" type="ORF">OTK00_000056</name>
</gene>
<evidence type="ECO:0000313" key="2">
    <source>
        <dbReference type="EMBL" id="WAM33916.1"/>
    </source>
</evidence>
<proteinExistence type="predicted"/>
<evidence type="ECO:0000313" key="3">
    <source>
        <dbReference type="Proteomes" id="UP001164909"/>
    </source>
</evidence>
<dbReference type="Proteomes" id="UP001164909">
    <property type="component" value="Chromosome"/>
</dbReference>
<name>A0ABY7BRZ4_9FIRM</name>
<feature type="compositionally biased region" description="Acidic residues" evidence="1">
    <location>
        <begin position="264"/>
        <end position="273"/>
    </location>
</feature>
<evidence type="ECO:0000256" key="1">
    <source>
        <dbReference type="SAM" id="MobiDB-lite"/>
    </source>
</evidence>
<feature type="region of interest" description="Disordered" evidence="1">
    <location>
        <begin position="264"/>
        <end position="295"/>
    </location>
</feature>
<protein>
    <recommendedName>
        <fullName evidence="4">CpXC domain-containing protein</fullName>
    </recommendedName>
</protein>
<evidence type="ECO:0008006" key="4">
    <source>
        <dbReference type="Google" id="ProtNLM"/>
    </source>
</evidence>
<reference evidence="2" key="1">
    <citation type="submission" date="2022-12" db="EMBL/GenBank/DDBJ databases">
        <authorList>
            <person name="Bing R.G."/>
            <person name="Willard D.J."/>
            <person name="Manesh M.J.H."/>
            <person name="Laemthong T."/>
            <person name="Crosby J.R."/>
            <person name="Kelly R.M."/>
        </authorList>
    </citation>
    <scope>NUCLEOTIDE SEQUENCE</scope>
    <source>
        <strain evidence="2">DSM 8990</strain>
    </source>
</reference>
<keyword evidence="3" id="KW-1185">Reference proteome</keyword>